<evidence type="ECO:0000313" key="2">
    <source>
        <dbReference type="Proteomes" id="UP000525652"/>
    </source>
</evidence>
<evidence type="ECO:0008006" key="3">
    <source>
        <dbReference type="Google" id="ProtNLM"/>
    </source>
</evidence>
<dbReference type="AlphaFoldDB" id="A0A7X1AV27"/>
<sequence>MRKAIPFFACVLLILNACTKEQDTAGLLPKEDRAPQFDAVSEFLDLGGVFYAYMDLTHETEKLGKTLTEIANKVKSEVPDVPPLPLNFEKMLSAAGFSGLDAIGLSSREIGDGMFHNRSILYFPEGPTGFFQFFGDAPHPFDSLDLAPSTSDLVMEMSYRPETLRDTILGIGDAVAGPFGRGMIAAWLQSPVPEMGNRTVNQVIEASGNRGILILDFDSENLLPFGFYGSLPHTDALIVLDGVTDLFESLKPALQGQPQVEWKDTDNGFELRATEQFPAPFDYIQPVIVADTQTKRLFLASSQTYLDACLQNKDKLKDTDAFRKAANQLPSDGVFFSYVTPEYTQAFRDMMTSSMDSNPAMEPAFLDIIKLLIPDMPNPAASVTTVGPEGLYTASNMSYSHRTTMAQLAIQPVVFAVGMTSAMAVPAFQKVRATSQEKAILNNLRQVSAAGQQYMLENGVTEAPYSVIVGEYFSPLPSVAGEDYSQLVVTADDQPLVVTTVTGLTVQYPPAPDVPATSGMFPQSNSYGYPSSMSAQAEQKTIMNNLRQIASGGQQYILEEGVTEATYDDIVPTYVRSVVPVDGEDYTQLTVTMGGTLSVTTDSGETVEFSY</sequence>
<comment type="caution">
    <text evidence="1">The sequence shown here is derived from an EMBL/GenBank/DDBJ whole genome shotgun (WGS) entry which is preliminary data.</text>
</comment>
<protein>
    <recommendedName>
        <fullName evidence="3">DUF3352 domain-containing protein</fullName>
    </recommendedName>
</protein>
<accession>A0A7X1AV27</accession>
<name>A0A7X1AV27_9BACT</name>
<keyword evidence="2" id="KW-1185">Reference proteome</keyword>
<dbReference type="RefSeq" id="WP_185691289.1">
    <property type="nucleotide sequence ID" value="NZ_JACHVA010000023.1"/>
</dbReference>
<evidence type="ECO:0000313" key="1">
    <source>
        <dbReference type="EMBL" id="MBC2600541.1"/>
    </source>
</evidence>
<reference evidence="1 2" key="1">
    <citation type="submission" date="2020-07" db="EMBL/GenBank/DDBJ databases">
        <authorList>
            <person name="Feng X."/>
        </authorList>
    </citation>
    <scope>NUCLEOTIDE SEQUENCE [LARGE SCALE GENOMIC DNA]</scope>
    <source>
        <strain evidence="1 2">JCM14086</strain>
    </source>
</reference>
<organism evidence="1 2">
    <name type="scientific">Puniceicoccus vermicola</name>
    <dbReference type="NCBI Taxonomy" id="388746"/>
    <lineage>
        <taxon>Bacteria</taxon>
        <taxon>Pseudomonadati</taxon>
        <taxon>Verrucomicrobiota</taxon>
        <taxon>Opitutia</taxon>
        <taxon>Puniceicoccales</taxon>
        <taxon>Puniceicoccaceae</taxon>
        <taxon>Puniceicoccus</taxon>
    </lineage>
</organism>
<dbReference type="Proteomes" id="UP000525652">
    <property type="component" value="Unassembled WGS sequence"/>
</dbReference>
<gene>
    <name evidence="1" type="ORF">H5P30_01965</name>
</gene>
<dbReference type="EMBL" id="JACHVA010000023">
    <property type="protein sequence ID" value="MBC2600541.1"/>
    <property type="molecule type" value="Genomic_DNA"/>
</dbReference>
<proteinExistence type="predicted"/>